<organism evidence="2 3">
    <name type="scientific">Rudaeicoccus suwonensis</name>
    <dbReference type="NCBI Taxonomy" id="657409"/>
    <lineage>
        <taxon>Bacteria</taxon>
        <taxon>Bacillati</taxon>
        <taxon>Actinomycetota</taxon>
        <taxon>Actinomycetes</taxon>
        <taxon>Micrococcales</taxon>
        <taxon>Dermacoccaceae</taxon>
        <taxon>Rudaeicoccus</taxon>
    </lineage>
</organism>
<dbReference type="AlphaFoldDB" id="A0A561DVE9"/>
<comment type="caution">
    <text evidence="2">The sequence shown here is derived from an EMBL/GenBank/DDBJ whole genome shotgun (WGS) entry which is preliminary data.</text>
</comment>
<feature type="region of interest" description="Disordered" evidence="1">
    <location>
        <begin position="1"/>
        <end position="32"/>
    </location>
</feature>
<keyword evidence="3" id="KW-1185">Reference proteome</keyword>
<dbReference type="OrthoDB" id="5188280at2"/>
<feature type="compositionally biased region" description="Low complexity" evidence="1">
    <location>
        <begin position="1"/>
        <end position="20"/>
    </location>
</feature>
<dbReference type="RefSeq" id="WP_145230798.1">
    <property type="nucleotide sequence ID" value="NZ_VIVQ01000006.1"/>
</dbReference>
<reference evidence="2 3" key="1">
    <citation type="submission" date="2019-06" db="EMBL/GenBank/DDBJ databases">
        <title>Sequencing the genomes of 1000 actinobacteria strains.</title>
        <authorList>
            <person name="Klenk H.-P."/>
        </authorList>
    </citation>
    <scope>NUCLEOTIDE SEQUENCE [LARGE SCALE GENOMIC DNA]</scope>
    <source>
        <strain evidence="2 3">DSM 19560</strain>
    </source>
</reference>
<name>A0A561DVE9_9MICO</name>
<evidence type="ECO:0008006" key="4">
    <source>
        <dbReference type="Google" id="ProtNLM"/>
    </source>
</evidence>
<dbReference type="Proteomes" id="UP000318297">
    <property type="component" value="Unassembled WGS sequence"/>
</dbReference>
<evidence type="ECO:0000313" key="3">
    <source>
        <dbReference type="Proteomes" id="UP000318297"/>
    </source>
</evidence>
<dbReference type="EMBL" id="VIVQ01000006">
    <property type="protein sequence ID" value="TWE07320.1"/>
    <property type="molecule type" value="Genomic_DNA"/>
</dbReference>
<accession>A0A561DVE9</accession>
<evidence type="ECO:0000256" key="1">
    <source>
        <dbReference type="SAM" id="MobiDB-lite"/>
    </source>
</evidence>
<proteinExistence type="predicted"/>
<gene>
    <name evidence="2" type="ORF">BKA23_3502</name>
</gene>
<evidence type="ECO:0000313" key="2">
    <source>
        <dbReference type="EMBL" id="TWE07320.1"/>
    </source>
</evidence>
<protein>
    <recommendedName>
        <fullName evidence="4">DNA-directed RNA polymerase subunit beta</fullName>
    </recommendedName>
</protein>
<sequence length="215" mass="22784">MTQDPAGAPKRPRRPAMMTPREMDSQPSSLDPAEVSEVAHETAAVLVGAGRAADDPELTRRLVELVDELGMSTIAQLWADRAPVSLPGALWRLYTIREWVQRDSVGAAMDYDVGRHHADVSHAVAGAAEPPSPEALRELVDAILTGVFDGDLAVALDRAAAFCRVISIGRAHRADDDDGYDEAAASAATHSASALLSTAQDLSRAAAAWRAGQLD</sequence>